<sequence length="307" mass="33247">MTIRYFLGRLFQGGLVLLAVATITFGLLYLLPADPARLVAGRSASPESVAMVRKELGLDRPLYERYVRYLGGLLRGDLGRSYMQRTEVRELILSRLAPTLQLTLLGIFAELAIGLPLGILAAVSSGRIWDRLVTVWAFAMVAAPQFALGLLLLYTFGYLWPIFPLGGYGSWQHAVLPALTLGLTGGGWYARMARSSLREVLATDYVRTAKAKGLSPWVVLGKHALRPALLPIVAMVGADLGVFMGGVVVVEAVFGWPGIGQLAWQAIQQVDIPIVLGVVLVTAASVVVGNLLADLMYTVLDPRVRYT</sequence>
<comment type="caution">
    <text evidence="9">The sequence shown here is derived from an EMBL/GenBank/DDBJ whole genome shotgun (WGS) entry which is preliminary data.</text>
</comment>
<comment type="subcellular location">
    <subcellularLocation>
        <location evidence="1 7">Cell membrane</location>
        <topology evidence="1 7">Multi-pass membrane protein</topology>
    </subcellularLocation>
</comment>
<dbReference type="InterPro" id="IPR035906">
    <property type="entry name" value="MetI-like_sf"/>
</dbReference>
<dbReference type="PROSITE" id="PS50928">
    <property type="entry name" value="ABC_TM1"/>
    <property type="match status" value="1"/>
</dbReference>
<comment type="similarity">
    <text evidence="7">Belongs to the binding-protein-dependent transport system permease family.</text>
</comment>
<dbReference type="RefSeq" id="WP_126248380.1">
    <property type="nucleotide sequence ID" value="NZ_PEMW01000310.1"/>
</dbReference>
<feature type="transmembrane region" description="Helical" evidence="7">
    <location>
        <begin position="229"/>
        <end position="254"/>
    </location>
</feature>
<protein>
    <submittedName>
        <fullName evidence="9">Glutathione ABC transporter permease GsiC</fullName>
    </submittedName>
</protein>
<evidence type="ECO:0000256" key="4">
    <source>
        <dbReference type="ARBA" id="ARBA00022692"/>
    </source>
</evidence>
<dbReference type="PANTHER" id="PTHR43163">
    <property type="entry name" value="DIPEPTIDE TRANSPORT SYSTEM PERMEASE PROTEIN DPPB-RELATED"/>
    <property type="match status" value="1"/>
</dbReference>
<dbReference type="InterPro" id="IPR045621">
    <property type="entry name" value="BPD_transp_1_N"/>
</dbReference>
<feature type="transmembrane region" description="Helical" evidence="7">
    <location>
        <begin position="12"/>
        <end position="31"/>
    </location>
</feature>
<evidence type="ECO:0000256" key="1">
    <source>
        <dbReference type="ARBA" id="ARBA00004651"/>
    </source>
</evidence>
<dbReference type="GO" id="GO:0005886">
    <property type="term" value="C:plasma membrane"/>
    <property type="evidence" value="ECO:0007669"/>
    <property type="project" value="UniProtKB-SubCell"/>
</dbReference>
<dbReference type="Proteomes" id="UP000287467">
    <property type="component" value="Unassembled WGS sequence"/>
</dbReference>
<feature type="domain" description="ABC transmembrane type-1" evidence="8">
    <location>
        <begin position="96"/>
        <end position="297"/>
    </location>
</feature>
<dbReference type="PANTHER" id="PTHR43163:SF6">
    <property type="entry name" value="DIPEPTIDE TRANSPORT SYSTEM PERMEASE PROTEIN DPPB-RELATED"/>
    <property type="match status" value="1"/>
</dbReference>
<feature type="transmembrane region" description="Helical" evidence="7">
    <location>
        <begin position="102"/>
        <end position="123"/>
    </location>
</feature>
<keyword evidence="4 7" id="KW-0812">Transmembrane</keyword>
<dbReference type="InterPro" id="IPR000515">
    <property type="entry name" value="MetI-like"/>
</dbReference>
<keyword evidence="3" id="KW-1003">Cell membrane</keyword>
<name>A0A430VL02_THESC</name>
<evidence type="ECO:0000313" key="10">
    <source>
        <dbReference type="Proteomes" id="UP000287467"/>
    </source>
</evidence>
<feature type="transmembrane region" description="Helical" evidence="7">
    <location>
        <begin position="274"/>
        <end position="300"/>
    </location>
</feature>
<dbReference type="Pfam" id="PF00528">
    <property type="entry name" value="BPD_transp_1"/>
    <property type="match status" value="1"/>
</dbReference>
<keyword evidence="5 7" id="KW-1133">Transmembrane helix</keyword>
<keyword evidence="2 7" id="KW-0813">Transport</keyword>
<dbReference type="Pfam" id="PF19300">
    <property type="entry name" value="BPD_transp_1_N"/>
    <property type="match status" value="1"/>
</dbReference>
<reference evidence="9 10" key="1">
    <citation type="journal article" date="2019" name="Extremophiles">
        <title>Biogeography of thermophiles and predominance of Thermus scotoductus in domestic water heaters.</title>
        <authorList>
            <person name="Wilpiszeski R.L."/>
            <person name="Zhang Z."/>
            <person name="House C.H."/>
        </authorList>
    </citation>
    <scope>NUCLEOTIDE SEQUENCE [LARGE SCALE GENOMIC DNA]</scope>
    <source>
        <strain evidence="9 10">1_S1</strain>
    </source>
</reference>
<evidence type="ECO:0000256" key="6">
    <source>
        <dbReference type="ARBA" id="ARBA00023136"/>
    </source>
</evidence>
<evidence type="ECO:0000256" key="5">
    <source>
        <dbReference type="ARBA" id="ARBA00022989"/>
    </source>
</evidence>
<organism evidence="9 10">
    <name type="scientific">Thermus scotoductus</name>
    <dbReference type="NCBI Taxonomy" id="37636"/>
    <lineage>
        <taxon>Bacteria</taxon>
        <taxon>Thermotogati</taxon>
        <taxon>Deinococcota</taxon>
        <taxon>Deinococci</taxon>
        <taxon>Thermales</taxon>
        <taxon>Thermaceae</taxon>
        <taxon>Thermus</taxon>
    </lineage>
</organism>
<dbReference type="Gene3D" id="1.10.3720.10">
    <property type="entry name" value="MetI-like"/>
    <property type="match status" value="1"/>
</dbReference>
<evidence type="ECO:0000259" key="8">
    <source>
        <dbReference type="PROSITE" id="PS50928"/>
    </source>
</evidence>
<evidence type="ECO:0000313" key="9">
    <source>
        <dbReference type="EMBL" id="RTI52548.1"/>
    </source>
</evidence>
<feature type="transmembrane region" description="Helical" evidence="7">
    <location>
        <begin position="171"/>
        <end position="190"/>
    </location>
</feature>
<dbReference type="AlphaFoldDB" id="A0A430VL02"/>
<evidence type="ECO:0000256" key="2">
    <source>
        <dbReference type="ARBA" id="ARBA00022448"/>
    </source>
</evidence>
<dbReference type="EMBL" id="PEMW01000310">
    <property type="protein sequence ID" value="RTI52548.1"/>
    <property type="molecule type" value="Genomic_DNA"/>
</dbReference>
<keyword evidence="6 7" id="KW-0472">Membrane</keyword>
<evidence type="ECO:0000256" key="3">
    <source>
        <dbReference type="ARBA" id="ARBA00022475"/>
    </source>
</evidence>
<feature type="transmembrane region" description="Helical" evidence="7">
    <location>
        <begin position="135"/>
        <end position="159"/>
    </location>
</feature>
<evidence type="ECO:0000256" key="7">
    <source>
        <dbReference type="RuleBase" id="RU363032"/>
    </source>
</evidence>
<proteinExistence type="inferred from homology"/>
<accession>A0A430VL02</accession>
<dbReference type="GO" id="GO:0055085">
    <property type="term" value="P:transmembrane transport"/>
    <property type="evidence" value="ECO:0007669"/>
    <property type="project" value="InterPro"/>
</dbReference>
<dbReference type="SUPFAM" id="SSF161098">
    <property type="entry name" value="MetI-like"/>
    <property type="match status" value="1"/>
</dbReference>
<gene>
    <name evidence="9" type="ORF">CSW14_08915</name>
</gene>
<dbReference type="CDD" id="cd06261">
    <property type="entry name" value="TM_PBP2"/>
    <property type="match status" value="1"/>
</dbReference>